<sequence>MINKQVLQLFVGLVVGYCHEGIIEVEGNRNSLWKPPCPLDTTTADNEDRTRVTAVRSE</sequence>
<comment type="caution">
    <text evidence="1">The sequence shown here is derived from an EMBL/GenBank/DDBJ whole genome shotgun (WGS) entry which is preliminary data.</text>
</comment>
<evidence type="ECO:0000313" key="2">
    <source>
        <dbReference type="Proteomes" id="UP001439008"/>
    </source>
</evidence>
<dbReference type="EMBL" id="JBDODL010005479">
    <property type="protein sequence ID" value="MES1923294.1"/>
    <property type="molecule type" value="Genomic_DNA"/>
</dbReference>
<proteinExistence type="predicted"/>
<reference evidence="1 2" key="1">
    <citation type="journal article" date="2024" name="BMC Biol.">
        <title>Comparative genomics of Ascetosporea gives new insight into the evolutionary basis for animal parasitism in Rhizaria.</title>
        <authorList>
            <person name="Hiltunen Thoren M."/>
            <person name="Onut-Brannstrom I."/>
            <person name="Alfjorden A."/>
            <person name="Peckova H."/>
            <person name="Swords F."/>
            <person name="Hooper C."/>
            <person name="Holzer A.S."/>
            <person name="Bass D."/>
            <person name="Burki F."/>
        </authorList>
    </citation>
    <scope>NUCLEOTIDE SEQUENCE [LARGE SCALE GENOMIC DNA]</scope>
    <source>
        <strain evidence="1">20-A016</strain>
    </source>
</reference>
<gene>
    <name evidence="1" type="ORF">MHBO_004843</name>
</gene>
<evidence type="ECO:0000313" key="1">
    <source>
        <dbReference type="EMBL" id="MES1923294.1"/>
    </source>
</evidence>
<keyword evidence="2" id="KW-1185">Reference proteome</keyword>
<name>A0ABV2AV00_9EUKA</name>
<dbReference type="Proteomes" id="UP001439008">
    <property type="component" value="Unassembled WGS sequence"/>
</dbReference>
<accession>A0ABV2AV00</accession>
<organism evidence="1 2">
    <name type="scientific">Bonamia ostreae</name>
    <dbReference type="NCBI Taxonomy" id="126728"/>
    <lineage>
        <taxon>Eukaryota</taxon>
        <taxon>Sar</taxon>
        <taxon>Rhizaria</taxon>
        <taxon>Endomyxa</taxon>
        <taxon>Ascetosporea</taxon>
        <taxon>Haplosporida</taxon>
        <taxon>Bonamia</taxon>
    </lineage>
</organism>
<protein>
    <submittedName>
        <fullName evidence="1">Uncharacterized protein</fullName>
    </submittedName>
</protein>